<reference evidence="3 4" key="1">
    <citation type="submission" date="2019-03" db="EMBL/GenBank/DDBJ databases">
        <title>Roseomonas sp. a novel Roseomonas species isolated from Sea whip Gorgonian.</title>
        <authorList>
            <person name="Li F."/>
            <person name="Pan X."/>
            <person name="Huang S."/>
            <person name="Li Z."/>
            <person name="Meng B."/>
        </authorList>
    </citation>
    <scope>NUCLEOTIDE SEQUENCE [LARGE SCALE GENOMIC DNA]</scope>
    <source>
        <strain evidence="3 4">M0104</strain>
    </source>
</reference>
<evidence type="ECO:0000313" key="3">
    <source>
        <dbReference type="EMBL" id="MXP66076.1"/>
    </source>
</evidence>
<dbReference type="InterPro" id="IPR013762">
    <property type="entry name" value="Integrase-like_cat_sf"/>
</dbReference>
<gene>
    <name evidence="3" type="ORF">E0493_22280</name>
</gene>
<dbReference type="PROSITE" id="PS51898">
    <property type="entry name" value="TYR_RECOMBINASE"/>
    <property type="match status" value="1"/>
</dbReference>
<dbReference type="Gene3D" id="1.10.443.10">
    <property type="entry name" value="Intergrase catalytic core"/>
    <property type="match status" value="1"/>
</dbReference>
<dbReference type="Pfam" id="PF00589">
    <property type="entry name" value="Phage_integrase"/>
    <property type="match status" value="1"/>
</dbReference>
<dbReference type="EMBL" id="SNVJ01000042">
    <property type="protein sequence ID" value="MXP66076.1"/>
    <property type="molecule type" value="Genomic_DNA"/>
</dbReference>
<dbReference type="GO" id="GO:0003677">
    <property type="term" value="F:DNA binding"/>
    <property type="evidence" value="ECO:0007669"/>
    <property type="project" value="InterPro"/>
</dbReference>
<dbReference type="GO" id="GO:0006310">
    <property type="term" value="P:DNA recombination"/>
    <property type="evidence" value="ECO:0007669"/>
    <property type="project" value="UniProtKB-KW"/>
</dbReference>
<proteinExistence type="predicted"/>
<name>A0A845BIT0_9PROT</name>
<dbReference type="InterPro" id="IPR011010">
    <property type="entry name" value="DNA_brk_join_enz"/>
</dbReference>
<dbReference type="RefSeq" id="WP_160939486.1">
    <property type="nucleotide sequence ID" value="NZ_SNVJ01000042.1"/>
</dbReference>
<comment type="caution">
    <text evidence="3">The sequence shown here is derived from an EMBL/GenBank/DDBJ whole genome shotgun (WGS) entry which is preliminary data.</text>
</comment>
<accession>A0A845BIT0</accession>
<protein>
    <submittedName>
        <fullName evidence="3">Site-specific integrase</fullName>
    </submittedName>
</protein>
<dbReference type="SUPFAM" id="SSF56349">
    <property type="entry name" value="DNA breaking-rejoining enzymes"/>
    <property type="match status" value="1"/>
</dbReference>
<sequence>MKALDPRAVQAVPAELATRPDTPSFAAALAAVAGWSDLAETRRRDLASALSMAAKMLGLPSAAVPCDTAWLNARLFQRPAAAFGMGPRRFANIVGGLRAVLRRLGRHAPHRPSGADLSPAWAALLSYDLHAGQTGGLRAFARACTASGVAPDAVSDATLAAWAATERQTRLGQGAGRRAAIVARAWEDLRTRHGLDLPPLRAPARRQPYTFPFTHYPSSFQEDVQRFAARLAPRRGGDIYRTRSTAGAGRPRRGLREQTVKTRLFAIRQAAALLVRSGVPAEWLRSLRDLVEPLNHVERILDGIEARSGSTTGGQVNTVAVTLRIIAEHHVGLAGESLETIRRWAGETRPPAAQGPTGKVRERIRALVQPHAHARLLHLPEALMRRAREPGLASQEAARLARLAVALEILLICPLRQSNLRGLRLDRHLRRLDGRGRRLTHLVIGADEVKNHEPIEWPVPAASAALIETYIAQYRPLLAGEANPYLLPGTDDRPLSANGFAQQLKKVLLAEIGIAVHPHLMRNFAAWLYLRQHEGAYEDVSRILGHRSLDSARNFYILFDKEAVAARLDKVVFAARQETRVLARAARAGRPGAWRQGGPR</sequence>
<evidence type="ECO:0000313" key="4">
    <source>
        <dbReference type="Proteomes" id="UP000460715"/>
    </source>
</evidence>
<dbReference type="AlphaFoldDB" id="A0A845BIT0"/>
<dbReference type="GO" id="GO:0015074">
    <property type="term" value="P:DNA integration"/>
    <property type="evidence" value="ECO:0007669"/>
    <property type="project" value="InterPro"/>
</dbReference>
<keyword evidence="1" id="KW-0233">DNA recombination</keyword>
<keyword evidence="4" id="KW-1185">Reference proteome</keyword>
<dbReference type="Proteomes" id="UP000460715">
    <property type="component" value="Unassembled WGS sequence"/>
</dbReference>
<feature type="domain" description="Tyr recombinase" evidence="2">
    <location>
        <begin position="378"/>
        <end position="569"/>
    </location>
</feature>
<organism evidence="3 4">
    <name type="scientific">Teichococcus coralli</name>
    <dbReference type="NCBI Taxonomy" id="2545983"/>
    <lineage>
        <taxon>Bacteria</taxon>
        <taxon>Pseudomonadati</taxon>
        <taxon>Pseudomonadota</taxon>
        <taxon>Alphaproteobacteria</taxon>
        <taxon>Acetobacterales</taxon>
        <taxon>Roseomonadaceae</taxon>
        <taxon>Roseomonas</taxon>
    </lineage>
</organism>
<evidence type="ECO:0000256" key="1">
    <source>
        <dbReference type="ARBA" id="ARBA00023172"/>
    </source>
</evidence>
<dbReference type="OrthoDB" id="6388170at2"/>
<dbReference type="InterPro" id="IPR002104">
    <property type="entry name" value="Integrase_catalytic"/>
</dbReference>
<evidence type="ECO:0000259" key="2">
    <source>
        <dbReference type="PROSITE" id="PS51898"/>
    </source>
</evidence>